<dbReference type="InterPro" id="IPR035895">
    <property type="entry name" value="HPr-like_sf"/>
</dbReference>
<keyword evidence="6" id="KW-1185">Reference proteome</keyword>
<dbReference type="Gene3D" id="3.30.1340.10">
    <property type="entry name" value="HPr-like"/>
    <property type="match status" value="1"/>
</dbReference>
<dbReference type="PROSITE" id="PS51350">
    <property type="entry name" value="PTS_HPR_DOM"/>
    <property type="match status" value="1"/>
</dbReference>
<evidence type="ECO:0000313" key="5">
    <source>
        <dbReference type="EMBL" id="MSS62643.1"/>
    </source>
</evidence>
<dbReference type="NCBIfam" id="TIGR01003">
    <property type="entry name" value="PTS_HPr_family"/>
    <property type="match status" value="1"/>
</dbReference>
<sequence length="93" mass="10093">MVNQRVTVKNPKGLHLRVAERFCGLAIEYPCSILIQSKNAKLNGKSILGVLGACVKQGDEINIICEGEREKEALDALISLVKSGLGEVIEETE</sequence>
<dbReference type="AlphaFoldDB" id="A0A6L5XXC0"/>
<reference evidence="5 6" key="1">
    <citation type="submission" date="2019-08" db="EMBL/GenBank/DDBJ databases">
        <title>In-depth cultivation of the pig gut microbiome towards novel bacterial diversity and tailored functional studies.</title>
        <authorList>
            <person name="Wylensek D."/>
            <person name="Hitch T.C.A."/>
            <person name="Clavel T."/>
        </authorList>
    </citation>
    <scope>NUCLEOTIDE SEQUENCE [LARGE SCALE GENOMIC DNA]</scope>
    <source>
        <strain evidence="5 6">WCA-693-APC-MOT-I</strain>
    </source>
</reference>
<organism evidence="5 6">
    <name type="scientific">Velocimicrobium porci</name>
    <dbReference type="NCBI Taxonomy" id="2606634"/>
    <lineage>
        <taxon>Bacteria</taxon>
        <taxon>Bacillati</taxon>
        <taxon>Bacillota</taxon>
        <taxon>Clostridia</taxon>
        <taxon>Lachnospirales</taxon>
        <taxon>Lachnospiraceae</taxon>
        <taxon>Velocimicrobium</taxon>
    </lineage>
</organism>
<keyword evidence="3" id="KW-0598">Phosphotransferase system</keyword>
<dbReference type="PRINTS" id="PR00107">
    <property type="entry name" value="PHOSPHOCPHPR"/>
</dbReference>
<proteinExistence type="predicted"/>
<evidence type="ECO:0000313" key="6">
    <source>
        <dbReference type="Proteomes" id="UP000482209"/>
    </source>
</evidence>
<dbReference type="CDD" id="cd00367">
    <property type="entry name" value="PTS-HPr_like"/>
    <property type="match status" value="1"/>
</dbReference>
<dbReference type="EMBL" id="VUMT01000002">
    <property type="protein sequence ID" value="MSS62643.1"/>
    <property type="molecule type" value="Genomic_DNA"/>
</dbReference>
<dbReference type="GO" id="GO:0009401">
    <property type="term" value="P:phosphoenolpyruvate-dependent sugar phosphotransferase system"/>
    <property type="evidence" value="ECO:0007669"/>
    <property type="project" value="UniProtKB-KW"/>
</dbReference>
<dbReference type="Proteomes" id="UP000482209">
    <property type="component" value="Unassembled WGS sequence"/>
</dbReference>
<dbReference type="PANTHER" id="PTHR33705">
    <property type="entry name" value="PHOSPHOCARRIER PROTEIN HPR"/>
    <property type="match status" value="1"/>
</dbReference>
<accession>A0A6L5XXC0</accession>
<keyword evidence="2" id="KW-0963">Cytoplasm</keyword>
<evidence type="ECO:0000256" key="1">
    <source>
        <dbReference type="ARBA" id="ARBA00004496"/>
    </source>
</evidence>
<evidence type="ECO:0000256" key="2">
    <source>
        <dbReference type="ARBA" id="ARBA00022490"/>
    </source>
</evidence>
<dbReference type="RefSeq" id="WP_154516440.1">
    <property type="nucleotide sequence ID" value="NZ_VUMT01000002.1"/>
</dbReference>
<evidence type="ECO:0000259" key="4">
    <source>
        <dbReference type="PROSITE" id="PS51350"/>
    </source>
</evidence>
<dbReference type="Pfam" id="PF00381">
    <property type="entry name" value="PTS-HPr"/>
    <property type="match status" value="1"/>
</dbReference>
<protein>
    <submittedName>
        <fullName evidence="5">HPr family phosphocarrier protein</fullName>
    </submittedName>
</protein>
<dbReference type="InterPro" id="IPR050399">
    <property type="entry name" value="HPr"/>
</dbReference>
<dbReference type="PANTHER" id="PTHR33705:SF2">
    <property type="entry name" value="PHOSPHOCARRIER PROTEIN NPR"/>
    <property type="match status" value="1"/>
</dbReference>
<gene>
    <name evidence="5" type="ORF">FYJ58_01880</name>
</gene>
<feature type="domain" description="HPr" evidence="4">
    <location>
        <begin position="1"/>
        <end position="88"/>
    </location>
</feature>
<evidence type="ECO:0000256" key="3">
    <source>
        <dbReference type="ARBA" id="ARBA00022683"/>
    </source>
</evidence>
<dbReference type="InterPro" id="IPR000032">
    <property type="entry name" value="HPr-like"/>
</dbReference>
<comment type="caution">
    <text evidence="5">The sequence shown here is derived from an EMBL/GenBank/DDBJ whole genome shotgun (WGS) entry which is preliminary data.</text>
</comment>
<dbReference type="SUPFAM" id="SSF55594">
    <property type="entry name" value="HPr-like"/>
    <property type="match status" value="1"/>
</dbReference>
<name>A0A6L5XXC0_9FIRM</name>
<dbReference type="GO" id="GO:0005737">
    <property type="term" value="C:cytoplasm"/>
    <property type="evidence" value="ECO:0007669"/>
    <property type="project" value="UniProtKB-SubCell"/>
</dbReference>
<comment type="subcellular location">
    <subcellularLocation>
        <location evidence="1">Cytoplasm</location>
    </subcellularLocation>
</comment>